<reference evidence="3" key="1">
    <citation type="submission" date="2016-10" db="EMBL/GenBank/DDBJ databases">
        <authorList>
            <person name="Varghese N."/>
            <person name="Submissions S."/>
        </authorList>
    </citation>
    <scope>NUCLEOTIDE SEQUENCE [LARGE SCALE GENOMIC DNA]</scope>
    <source>
        <strain evidence="3">OV426</strain>
    </source>
</reference>
<dbReference type="SUPFAM" id="SSF141868">
    <property type="entry name" value="EAL domain-like"/>
    <property type="match status" value="1"/>
</dbReference>
<organism evidence="2 3">
    <name type="scientific">Candidatus Pantoea varia</name>
    <dbReference type="NCBI Taxonomy" id="1881036"/>
    <lineage>
        <taxon>Bacteria</taxon>
        <taxon>Pseudomonadati</taxon>
        <taxon>Pseudomonadota</taxon>
        <taxon>Gammaproteobacteria</taxon>
        <taxon>Enterobacterales</taxon>
        <taxon>Erwiniaceae</taxon>
        <taxon>Pantoea</taxon>
    </lineage>
</organism>
<protein>
    <submittedName>
        <fullName evidence="2">EAL domain, c-di-GMP-specific phosphodiesterase class I (Or its enzymatically inactive variant)</fullName>
    </submittedName>
</protein>
<dbReference type="RefSeq" id="WP_090961566.1">
    <property type="nucleotide sequence ID" value="NZ_FOVG01000001.1"/>
</dbReference>
<evidence type="ECO:0000313" key="3">
    <source>
        <dbReference type="Proteomes" id="UP000198968"/>
    </source>
</evidence>
<evidence type="ECO:0000259" key="1">
    <source>
        <dbReference type="Pfam" id="PF00563"/>
    </source>
</evidence>
<proteinExistence type="predicted"/>
<dbReference type="Proteomes" id="UP000198968">
    <property type="component" value="Unassembled WGS sequence"/>
</dbReference>
<name>A0A1I4YQ35_9GAMM</name>
<keyword evidence="3" id="KW-1185">Reference proteome</keyword>
<sequence>MKIHLSADYQSEIWFYPVCDVHGRLTAVELVTQFVHESAPITLPQDLLLPQLDESQQLRLLQSQIGLLEQNRALFEAHSVSAFIRIDEGMARTLLASELVMRKIKQLPFILLNITETFPQLKLGKNNPLLADLHAEFNLALSHFGAGKTPSNAVYDNLFSCICLDKDFIHSLAKRTSFLPFIQSIIDNFRAHCDRLIICGVDDEVLFDKVSQLDGADFQGALFPVVKSDALRSLLCADDRVPSSQHPG</sequence>
<dbReference type="OrthoDB" id="8552213at2"/>
<dbReference type="AlphaFoldDB" id="A0A1I4YQ35"/>
<dbReference type="InterPro" id="IPR035919">
    <property type="entry name" value="EAL_sf"/>
</dbReference>
<gene>
    <name evidence="2" type="ORF">SAMN05428971_1293</name>
</gene>
<dbReference type="InterPro" id="IPR001633">
    <property type="entry name" value="EAL_dom"/>
</dbReference>
<dbReference type="Pfam" id="PF00563">
    <property type="entry name" value="EAL"/>
    <property type="match status" value="1"/>
</dbReference>
<dbReference type="Gene3D" id="3.20.20.450">
    <property type="entry name" value="EAL domain"/>
    <property type="match status" value="1"/>
</dbReference>
<feature type="domain" description="EAL" evidence="1">
    <location>
        <begin position="11"/>
        <end position="223"/>
    </location>
</feature>
<evidence type="ECO:0000313" key="2">
    <source>
        <dbReference type="EMBL" id="SFN39740.1"/>
    </source>
</evidence>
<dbReference type="EMBL" id="FOVG01000001">
    <property type="protein sequence ID" value="SFN39740.1"/>
    <property type="molecule type" value="Genomic_DNA"/>
</dbReference>
<accession>A0A1I4YQ35</accession>